<dbReference type="EMBL" id="CP023483">
    <property type="protein sequence ID" value="ATF26228.1"/>
    <property type="molecule type" value="Genomic_DNA"/>
</dbReference>
<dbReference type="AlphaFoldDB" id="A0A1D2L1B1"/>
<dbReference type="Gene3D" id="3.40.30.30">
    <property type="entry name" value="Hypothetical protein sa0798"/>
    <property type="match status" value="1"/>
</dbReference>
<dbReference type="PIRSF" id="PIRSF010603">
    <property type="entry name" value="UCP010603"/>
    <property type="match status" value="1"/>
</dbReference>
<name>A0A1D2L1B1_BROTH</name>
<evidence type="ECO:0000313" key="2">
    <source>
        <dbReference type="Proteomes" id="UP000243591"/>
    </source>
</evidence>
<evidence type="ECO:0000313" key="1">
    <source>
        <dbReference type="EMBL" id="ATF26228.1"/>
    </source>
</evidence>
<dbReference type="OrthoDB" id="2389679at2"/>
<protein>
    <submittedName>
        <fullName evidence="1">DUF1462 domain-containing protein</fullName>
    </submittedName>
</protein>
<sequence length="115" mass="13379">MKKNVDFFVYGATILCPSCVNMPSSKDTEEWLRAAIGRKFPDQLFSVTYIDIYSPPEDDIHLNMAHQIIEEDLFYPVVVVDNEILTEGQPRLKKVYRYMEDNGYTPVSRKKENVI</sequence>
<dbReference type="KEGG" id="bths:CNY62_07380"/>
<dbReference type="RefSeq" id="WP_069127565.1">
    <property type="nucleotide sequence ID" value="NZ_CBCPHX010000006.1"/>
</dbReference>
<dbReference type="SUPFAM" id="SSF52833">
    <property type="entry name" value="Thioredoxin-like"/>
    <property type="match status" value="1"/>
</dbReference>
<dbReference type="InterPro" id="IPR036249">
    <property type="entry name" value="Thioredoxin-like_sf"/>
</dbReference>
<dbReference type="Proteomes" id="UP000243591">
    <property type="component" value="Chromosome"/>
</dbReference>
<dbReference type="Pfam" id="PF07315">
    <property type="entry name" value="DUF1462"/>
    <property type="match status" value="1"/>
</dbReference>
<gene>
    <name evidence="1" type="ORF">CNY62_07380</name>
</gene>
<dbReference type="STRING" id="2756.BFR44_10330"/>
<proteinExistence type="predicted"/>
<keyword evidence="2" id="KW-1185">Reference proteome</keyword>
<dbReference type="InterPro" id="IPR038218">
    <property type="entry name" value="YuzD-like_sp"/>
</dbReference>
<reference evidence="1 2" key="1">
    <citation type="submission" date="2017-09" db="EMBL/GenBank/DDBJ databases">
        <title>Complete Genome Sequences of Two Strains of the Meat Spoilage Bacterium Brochothrix thermosphacta Isolated from Ground Chicken.</title>
        <authorList>
            <person name="Paoli G.C."/>
            <person name="Wijey C."/>
            <person name="Chen C.-Y."/>
            <person name="Nguyen L."/>
            <person name="Yan X."/>
            <person name="Irwin P.L."/>
        </authorList>
    </citation>
    <scope>NUCLEOTIDE SEQUENCE [LARGE SCALE GENOMIC DNA]</scope>
    <source>
        <strain evidence="1 2">BI</strain>
    </source>
</reference>
<accession>A0A1D2L1B1</accession>
<organism evidence="1 2">
    <name type="scientific">Brochothrix thermosphacta</name>
    <name type="common">Microbacterium thermosphactum</name>
    <dbReference type="NCBI Taxonomy" id="2756"/>
    <lineage>
        <taxon>Bacteria</taxon>
        <taxon>Bacillati</taxon>
        <taxon>Bacillota</taxon>
        <taxon>Bacilli</taxon>
        <taxon>Bacillales</taxon>
        <taxon>Listeriaceae</taxon>
        <taxon>Brochothrix</taxon>
    </lineage>
</organism>
<dbReference type="InterPro" id="IPR009190">
    <property type="entry name" value="DUF1462"/>
</dbReference>